<feature type="domain" description="Ner winged helix-turn-helix DNA-binding" evidence="5">
    <location>
        <begin position="7"/>
        <end position="66"/>
    </location>
</feature>
<dbReference type="Pfam" id="PF13693">
    <property type="entry name" value="HTH_35"/>
    <property type="match status" value="1"/>
</dbReference>
<dbReference type="RefSeq" id="WP_377550379.1">
    <property type="nucleotide sequence ID" value="NZ_JBHSBN010000022.1"/>
</dbReference>
<dbReference type="InterPro" id="IPR010982">
    <property type="entry name" value="Lambda_DNA-bd_dom_sf"/>
</dbReference>
<evidence type="ECO:0000256" key="4">
    <source>
        <dbReference type="ARBA" id="ARBA00023163"/>
    </source>
</evidence>
<evidence type="ECO:0000256" key="1">
    <source>
        <dbReference type="ARBA" id="ARBA00006157"/>
    </source>
</evidence>
<keyword evidence="8" id="KW-1185">Reference proteome</keyword>
<evidence type="ECO:0000259" key="6">
    <source>
        <dbReference type="Pfam" id="PF19054"/>
    </source>
</evidence>
<dbReference type="InterPro" id="IPR038722">
    <property type="entry name" value="Ner_HTH_dom"/>
</dbReference>
<gene>
    <name evidence="7" type="ORF">ACFOX0_25265</name>
</gene>
<dbReference type="EMBL" id="JBHSBN010000022">
    <property type="protein sequence ID" value="MFC4109228.1"/>
    <property type="molecule type" value="Genomic_DNA"/>
</dbReference>
<dbReference type="Proteomes" id="UP001595868">
    <property type="component" value="Unassembled WGS sequence"/>
</dbReference>
<dbReference type="Gene3D" id="1.10.260.40">
    <property type="entry name" value="lambda repressor-like DNA-binding domains"/>
    <property type="match status" value="1"/>
</dbReference>
<keyword evidence="2" id="KW-0805">Transcription regulation</keyword>
<accession>A0ABV8KTB1</accession>
<dbReference type="InterPro" id="IPR001387">
    <property type="entry name" value="Cro/C1-type_HTH"/>
</dbReference>
<evidence type="ECO:0000256" key="3">
    <source>
        <dbReference type="ARBA" id="ARBA00023125"/>
    </source>
</evidence>
<protein>
    <submittedName>
        <fullName evidence="7">Scr1 family TA system antitoxin-like transcriptional regulator</fullName>
    </submittedName>
</protein>
<comment type="caution">
    <text evidence="7">The sequence shown here is derived from an EMBL/GenBank/DDBJ whole genome shotgun (WGS) entry which is preliminary data.</text>
</comment>
<proteinExistence type="inferred from homology"/>
<keyword evidence="4" id="KW-0804">Transcription</keyword>
<organism evidence="7 8">
    <name type="scientific">Micromonospora zhanjiangensis</name>
    <dbReference type="NCBI Taxonomy" id="1522057"/>
    <lineage>
        <taxon>Bacteria</taxon>
        <taxon>Bacillati</taxon>
        <taxon>Actinomycetota</taxon>
        <taxon>Actinomycetes</taxon>
        <taxon>Micromonosporales</taxon>
        <taxon>Micromonosporaceae</taxon>
        <taxon>Micromonospora</taxon>
    </lineage>
</organism>
<evidence type="ECO:0000259" key="5">
    <source>
        <dbReference type="Pfam" id="PF13693"/>
    </source>
</evidence>
<dbReference type="CDD" id="cd00093">
    <property type="entry name" value="HTH_XRE"/>
    <property type="match status" value="1"/>
</dbReference>
<evidence type="ECO:0000256" key="2">
    <source>
        <dbReference type="ARBA" id="ARBA00023015"/>
    </source>
</evidence>
<evidence type="ECO:0000313" key="7">
    <source>
        <dbReference type="EMBL" id="MFC4109228.1"/>
    </source>
</evidence>
<name>A0ABV8KTB1_9ACTN</name>
<dbReference type="InterPro" id="IPR043917">
    <property type="entry name" value="DUF5753"/>
</dbReference>
<comment type="similarity">
    <text evidence="1">Belongs to the ner transcriptional regulatory family.</text>
</comment>
<keyword evidence="3" id="KW-0238">DNA-binding</keyword>
<sequence>MNEVLRTAMSRTGETCESLAGKIGVDPKTVSRWLSRGRVPHPRNRAAVATILSEDPAQLWPDRRRDATWFRPWREIEAEALALRSFQPLVIPGLLQTPEYARVVLTEAGLVRRSDVPNHVNGRMARRAILAREEPPSLTAVVDEFALRRPVGGAAVMRAQLNYLVNTAAALPNVRIHVVPTAAGAYAGLNGAFVLADLPGSRVMAYLDTPLAGEVVDDSDRVTDVLHAWESCRGEALPHRQSIELIRELAEAWN</sequence>
<dbReference type="Pfam" id="PF19054">
    <property type="entry name" value="DUF5753"/>
    <property type="match status" value="1"/>
</dbReference>
<feature type="domain" description="DUF5753" evidence="6">
    <location>
        <begin position="74"/>
        <end position="248"/>
    </location>
</feature>
<reference evidence="8" key="1">
    <citation type="journal article" date="2019" name="Int. J. Syst. Evol. Microbiol.">
        <title>The Global Catalogue of Microorganisms (GCM) 10K type strain sequencing project: providing services to taxonomists for standard genome sequencing and annotation.</title>
        <authorList>
            <consortium name="The Broad Institute Genomics Platform"/>
            <consortium name="The Broad Institute Genome Sequencing Center for Infectious Disease"/>
            <person name="Wu L."/>
            <person name="Ma J."/>
        </authorList>
    </citation>
    <scope>NUCLEOTIDE SEQUENCE [LARGE SCALE GENOMIC DNA]</scope>
    <source>
        <strain evidence="8">2902at01</strain>
    </source>
</reference>
<dbReference type="SUPFAM" id="SSF47413">
    <property type="entry name" value="lambda repressor-like DNA-binding domains"/>
    <property type="match status" value="1"/>
</dbReference>
<evidence type="ECO:0000313" key="8">
    <source>
        <dbReference type="Proteomes" id="UP001595868"/>
    </source>
</evidence>